<evidence type="ECO:0000259" key="14">
    <source>
        <dbReference type="PROSITE" id="PS50929"/>
    </source>
</evidence>
<keyword evidence="3" id="KW-0813">Transport</keyword>
<dbReference type="PROSITE" id="PS50893">
    <property type="entry name" value="ABC_TRANSPORTER_2"/>
    <property type="match status" value="1"/>
</dbReference>
<dbReference type="GO" id="GO:0140359">
    <property type="term" value="F:ABC-type transporter activity"/>
    <property type="evidence" value="ECO:0007669"/>
    <property type="project" value="InterPro"/>
</dbReference>
<dbReference type="Gene3D" id="3.40.50.300">
    <property type="entry name" value="P-loop containing nucleotide triphosphate hydrolases"/>
    <property type="match status" value="1"/>
</dbReference>
<dbReference type="NCBIfam" id="TIGR01842">
    <property type="entry name" value="type_I_sec_PrtD"/>
    <property type="match status" value="1"/>
</dbReference>
<dbReference type="InterPro" id="IPR010128">
    <property type="entry name" value="ATPase_T1SS_PrtD-like"/>
</dbReference>
<evidence type="ECO:0000256" key="8">
    <source>
        <dbReference type="ARBA" id="ARBA00022989"/>
    </source>
</evidence>
<keyword evidence="6" id="KW-0547">Nucleotide-binding</keyword>
<evidence type="ECO:0000256" key="3">
    <source>
        <dbReference type="ARBA" id="ARBA00022448"/>
    </source>
</evidence>
<accession>A0A0S3PZH9</accession>
<dbReference type="InterPro" id="IPR011527">
    <property type="entry name" value="ABC1_TM_dom"/>
</dbReference>
<dbReference type="Proteomes" id="UP000236884">
    <property type="component" value="Chromosome"/>
</dbReference>
<dbReference type="InterPro" id="IPR003593">
    <property type="entry name" value="AAA+_ATPase"/>
</dbReference>
<protein>
    <submittedName>
        <fullName evidence="15">Type I secretion system ATP-binding protein PrsD</fullName>
    </submittedName>
</protein>
<dbReference type="Gene3D" id="1.20.1560.10">
    <property type="entry name" value="ABC transporter type 1, transmembrane domain"/>
    <property type="match status" value="1"/>
</dbReference>
<dbReference type="RefSeq" id="WP_096358066.1">
    <property type="nucleotide sequence ID" value="NZ_AP014946.1"/>
</dbReference>
<evidence type="ECO:0000256" key="9">
    <source>
        <dbReference type="ARBA" id="ARBA00023136"/>
    </source>
</evidence>
<keyword evidence="4" id="KW-1003">Cell membrane</keyword>
<dbReference type="SUPFAM" id="SSF90123">
    <property type="entry name" value="ABC transporter transmembrane region"/>
    <property type="match status" value="1"/>
</dbReference>
<evidence type="ECO:0000259" key="13">
    <source>
        <dbReference type="PROSITE" id="PS50893"/>
    </source>
</evidence>
<evidence type="ECO:0000256" key="2">
    <source>
        <dbReference type="ARBA" id="ARBA00005417"/>
    </source>
</evidence>
<feature type="transmembrane region" description="Helical" evidence="12">
    <location>
        <begin position="150"/>
        <end position="179"/>
    </location>
</feature>
<comment type="function">
    <text evidence="10">Involved in beta-(1--&gt;2)glucan export. Transmembrane domains (TMD) form a pore in the inner membrane and the ATP-binding domain (NBD) is responsible for energy generation.</text>
</comment>
<dbReference type="GO" id="GO:0030253">
    <property type="term" value="P:protein secretion by the type I secretion system"/>
    <property type="evidence" value="ECO:0007669"/>
    <property type="project" value="InterPro"/>
</dbReference>
<feature type="transmembrane region" description="Helical" evidence="12">
    <location>
        <begin position="61"/>
        <end position="81"/>
    </location>
</feature>
<keyword evidence="16" id="KW-1185">Reference proteome</keyword>
<dbReference type="SMART" id="SM00382">
    <property type="entry name" value="AAA"/>
    <property type="match status" value="1"/>
</dbReference>
<keyword evidence="5 12" id="KW-0812">Transmembrane</keyword>
<dbReference type="EMBL" id="AP014946">
    <property type="protein sequence ID" value="BAT61356.1"/>
    <property type="molecule type" value="Genomic_DNA"/>
</dbReference>
<evidence type="ECO:0000256" key="4">
    <source>
        <dbReference type="ARBA" id="ARBA00022475"/>
    </source>
</evidence>
<keyword evidence="8 12" id="KW-1133">Transmembrane helix</keyword>
<dbReference type="GO" id="GO:0005524">
    <property type="term" value="F:ATP binding"/>
    <property type="evidence" value="ECO:0007669"/>
    <property type="project" value="UniProtKB-KW"/>
</dbReference>
<feature type="domain" description="ABC transporter" evidence="13">
    <location>
        <begin position="336"/>
        <end position="572"/>
    </location>
</feature>
<gene>
    <name evidence="15" type="primary">prsD_3</name>
    <name evidence="15" type="ORF">GJW-30_1_03913</name>
</gene>
<organism evidence="15 16">
    <name type="scientific">Variibacter gotjawalensis</name>
    <dbReference type="NCBI Taxonomy" id="1333996"/>
    <lineage>
        <taxon>Bacteria</taxon>
        <taxon>Pseudomonadati</taxon>
        <taxon>Pseudomonadota</taxon>
        <taxon>Alphaproteobacteria</taxon>
        <taxon>Hyphomicrobiales</taxon>
        <taxon>Nitrobacteraceae</taxon>
        <taxon>Variibacter</taxon>
    </lineage>
</organism>
<evidence type="ECO:0000256" key="5">
    <source>
        <dbReference type="ARBA" id="ARBA00022692"/>
    </source>
</evidence>
<dbReference type="SUPFAM" id="SSF52540">
    <property type="entry name" value="P-loop containing nucleoside triphosphate hydrolases"/>
    <property type="match status" value="1"/>
</dbReference>
<dbReference type="InterPro" id="IPR047957">
    <property type="entry name" value="ABC_AprD-like_6TM"/>
</dbReference>
<dbReference type="PANTHER" id="PTHR24221:SF248">
    <property type="entry name" value="ABC TRANSPORTER TRANSMEMBRANE REGION"/>
    <property type="match status" value="1"/>
</dbReference>
<dbReference type="Pfam" id="PF00005">
    <property type="entry name" value="ABC_tran"/>
    <property type="match status" value="1"/>
</dbReference>
<dbReference type="OrthoDB" id="9808328at2"/>
<comment type="subcellular location">
    <subcellularLocation>
        <location evidence="1">Cell membrane</location>
        <topology evidence="1">Multi-pass membrane protein</topology>
    </subcellularLocation>
</comment>
<dbReference type="InterPro" id="IPR003439">
    <property type="entry name" value="ABC_transporter-like_ATP-bd"/>
</dbReference>
<dbReference type="InterPro" id="IPR036640">
    <property type="entry name" value="ABC1_TM_sf"/>
</dbReference>
<feature type="transmembrane region" description="Helical" evidence="12">
    <location>
        <begin position="26"/>
        <end position="49"/>
    </location>
</feature>
<evidence type="ECO:0000256" key="11">
    <source>
        <dbReference type="SAM" id="MobiDB-lite"/>
    </source>
</evidence>
<dbReference type="GO" id="GO:0005886">
    <property type="term" value="C:plasma membrane"/>
    <property type="evidence" value="ECO:0007669"/>
    <property type="project" value="UniProtKB-SubCell"/>
</dbReference>
<evidence type="ECO:0000313" key="15">
    <source>
        <dbReference type="EMBL" id="BAT61356.1"/>
    </source>
</evidence>
<reference evidence="15 16" key="1">
    <citation type="submission" date="2015-08" db="EMBL/GenBank/DDBJ databases">
        <title>Investigation of the bacterial diversity of lava forest soil.</title>
        <authorList>
            <person name="Lee J.S."/>
        </authorList>
    </citation>
    <scope>NUCLEOTIDE SEQUENCE [LARGE SCALE GENOMIC DNA]</scope>
    <source>
        <strain evidence="15 16">GJW-30</strain>
    </source>
</reference>
<sequence>MARQPNPGSPGRHPAVAQALRDCRGAFWSVAIFSGLVNLLMLAGPLYMLQVYDRVLASRSVPTLIALSVLLAVAYGFQAILDLIRTRIVTRSAAVLDKDLGTTVHNAVLRLATNSRSIDAQQPVRDLDQIRSFLTSAGPIAIVDLPWMPVFLAICFLLHPWIGFLSLFGALLLVATTLLTERSSREPAREVAKGAGQRAAAIEADRRNSETITAMGLGDAMAKRWNEANNAYLTAVRRSSDVVSSYGGLSKVLRLFLQSGILGLGAYLVIQQQLSPGSMIAASIMMARALAPIETAIANWRGFVAARDATHRLSQMLAHFGISPERMELPPPKQSFEAEDVVVVAPETQVPIVGGVRFQTRAGDVVGVIGPSGSGKTSLIRVLVGIWPPARGAVRIDGAELKQWSPTLLGPHIGYLSQAVELFDGTVAQNIARMANDPDPDKVVKAARAAGAHDMILHLRNGYDTRIGDSGAILSAGQRQRVALARALYNDPFLIVLDEPNANLDSDGEEALLTAIEQAAKRGAIVLMIAHRRGALKVCNRVLVLRDGAQMAFGPRDEVLARLMPQQPQQPPQQAPATAPTTLKVVSDNPGSGA</sequence>
<evidence type="ECO:0000256" key="6">
    <source>
        <dbReference type="ARBA" id="ARBA00022741"/>
    </source>
</evidence>
<name>A0A0S3PZH9_9BRAD</name>
<dbReference type="Pfam" id="PF00664">
    <property type="entry name" value="ABC_membrane"/>
    <property type="match status" value="1"/>
</dbReference>
<dbReference type="GO" id="GO:0016887">
    <property type="term" value="F:ATP hydrolysis activity"/>
    <property type="evidence" value="ECO:0007669"/>
    <property type="project" value="InterPro"/>
</dbReference>
<feature type="domain" description="ABC transmembrane type-1" evidence="14">
    <location>
        <begin position="30"/>
        <end position="305"/>
    </location>
</feature>
<evidence type="ECO:0000313" key="16">
    <source>
        <dbReference type="Proteomes" id="UP000236884"/>
    </source>
</evidence>
<evidence type="ECO:0000256" key="7">
    <source>
        <dbReference type="ARBA" id="ARBA00022840"/>
    </source>
</evidence>
<dbReference type="FunFam" id="3.40.50.300:FF:001444">
    <property type="entry name" value="ABC transporter ATP-binding protein"/>
    <property type="match status" value="1"/>
</dbReference>
<keyword evidence="7 15" id="KW-0067">ATP-binding</keyword>
<dbReference type="PROSITE" id="PS00211">
    <property type="entry name" value="ABC_TRANSPORTER_1"/>
    <property type="match status" value="1"/>
</dbReference>
<dbReference type="PROSITE" id="PS50929">
    <property type="entry name" value="ABC_TM1F"/>
    <property type="match status" value="1"/>
</dbReference>
<dbReference type="CDD" id="cd18586">
    <property type="entry name" value="ABC_6TM_PrtD_like"/>
    <property type="match status" value="1"/>
</dbReference>
<feature type="region of interest" description="Disordered" evidence="11">
    <location>
        <begin position="566"/>
        <end position="594"/>
    </location>
</feature>
<dbReference type="InterPro" id="IPR017871">
    <property type="entry name" value="ABC_transporter-like_CS"/>
</dbReference>
<evidence type="ECO:0000256" key="10">
    <source>
        <dbReference type="ARBA" id="ARBA00024722"/>
    </source>
</evidence>
<keyword evidence="9 12" id="KW-0472">Membrane</keyword>
<dbReference type="InterPro" id="IPR027417">
    <property type="entry name" value="P-loop_NTPase"/>
</dbReference>
<evidence type="ECO:0000256" key="1">
    <source>
        <dbReference type="ARBA" id="ARBA00004651"/>
    </source>
</evidence>
<proteinExistence type="inferred from homology"/>
<dbReference type="InterPro" id="IPR039421">
    <property type="entry name" value="Type_1_exporter"/>
</dbReference>
<comment type="similarity">
    <text evidence="2">Belongs to the ABC transporter superfamily.</text>
</comment>
<dbReference type="KEGG" id="vgo:GJW-30_1_03913"/>
<dbReference type="AlphaFoldDB" id="A0A0S3PZH9"/>
<dbReference type="GO" id="GO:0030256">
    <property type="term" value="C:type I protein secretion system complex"/>
    <property type="evidence" value="ECO:0007669"/>
    <property type="project" value="InterPro"/>
</dbReference>
<dbReference type="PANTHER" id="PTHR24221">
    <property type="entry name" value="ATP-BINDING CASSETTE SUB-FAMILY B"/>
    <property type="match status" value="1"/>
</dbReference>
<evidence type="ECO:0000256" key="12">
    <source>
        <dbReference type="SAM" id="Phobius"/>
    </source>
</evidence>
<dbReference type="GO" id="GO:0034040">
    <property type="term" value="F:ATPase-coupled lipid transmembrane transporter activity"/>
    <property type="evidence" value="ECO:0007669"/>
    <property type="project" value="TreeGrafter"/>
</dbReference>